<dbReference type="OrthoDB" id="1931567at2759"/>
<feature type="compositionally biased region" description="Low complexity" evidence="8">
    <location>
        <begin position="169"/>
        <end position="182"/>
    </location>
</feature>
<keyword evidence="6" id="KW-0539">Nucleus</keyword>
<dbReference type="PANTHER" id="PTHR11140:SF0">
    <property type="entry name" value="PRE-MRNA-PROCESSING-SPLICING FACTOR 8"/>
    <property type="match status" value="1"/>
</dbReference>
<dbReference type="Gene3D" id="3.30.420.230">
    <property type="match status" value="1"/>
</dbReference>
<dbReference type="Gene3D" id="3.90.1570.40">
    <property type="match status" value="1"/>
</dbReference>
<dbReference type="GO" id="GO:0045292">
    <property type="term" value="P:mRNA cis splicing, via spliceosome"/>
    <property type="evidence" value="ECO:0007669"/>
    <property type="project" value="UniProtKB-ARBA"/>
</dbReference>
<dbReference type="InterPro" id="IPR012984">
    <property type="entry name" value="PROCT"/>
</dbReference>
<evidence type="ECO:0000259" key="9">
    <source>
        <dbReference type="PROSITE" id="PS50249"/>
    </source>
</evidence>
<keyword evidence="2" id="KW-0507">mRNA processing</keyword>
<dbReference type="GO" id="GO:0017070">
    <property type="term" value="F:U6 snRNA binding"/>
    <property type="evidence" value="ECO:0007669"/>
    <property type="project" value="InterPro"/>
</dbReference>
<dbReference type="GO" id="GO:0005682">
    <property type="term" value="C:U5 snRNP"/>
    <property type="evidence" value="ECO:0007669"/>
    <property type="project" value="TreeGrafter"/>
</dbReference>
<dbReference type="PANTHER" id="PTHR11140">
    <property type="entry name" value="PRE-MRNA SPLICING FACTOR PRP8"/>
    <property type="match status" value="1"/>
</dbReference>
<feature type="compositionally biased region" description="Acidic residues" evidence="8">
    <location>
        <begin position="506"/>
        <end position="518"/>
    </location>
</feature>
<keyword evidence="7" id="KW-0175">Coiled coil</keyword>
<dbReference type="CDD" id="cd08056">
    <property type="entry name" value="MPN_PRP8"/>
    <property type="match status" value="1"/>
</dbReference>
<feature type="compositionally biased region" description="Polar residues" evidence="8">
    <location>
        <begin position="549"/>
        <end position="563"/>
    </location>
</feature>
<evidence type="ECO:0000256" key="6">
    <source>
        <dbReference type="ARBA" id="ARBA00023242"/>
    </source>
</evidence>
<dbReference type="InterPro" id="IPR042516">
    <property type="entry name" value="Prp8_U5-snRNA-bd_sf"/>
</dbReference>
<evidence type="ECO:0000313" key="11">
    <source>
        <dbReference type="Proteomes" id="UP000777482"/>
    </source>
</evidence>
<feature type="compositionally biased region" description="Basic and acidic residues" evidence="8">
    <location>
        <begin position="1483"/>
        <end position="1502"/>
    </location>
</feature>
<dbReference type="GO" id="GO:0030623">
    <property type="term" value="F:U5 snRNA binding"/>
    <property type="evidence" value="ECO:0007669"/>
    <property type="project" value="InterPro"/>
</dbReference>
<dbReference type="GO" id="GO:0030619">
    <property type="term" value="F:U1 snRNA binding"/>
    <property type="evidence" value="ECO:0007669"/>
    <property type="project" value="TreeGrafter"/>
</dbReference>
<dbReference type="GO" id="GO:0008237">
    <property type="term" value="F:metallopeptidase activity"/>
    <property type="evidence" value="ECO:0007669"/>
    <property type="project" value="InterPro"/>
</dbReference>
<keyword evidence="11" id="KW-1185">Reference proteome</keyword>
<evidence type="ECO:0000256" key="4">
    <source>
        <dbReference type="ARBA" id="ARBA00022884"/>
    </source>
</evidence>
<organism evidence="10 11">
    <name type="scientific">Rhodotorula mucilaginosa</name>
    <name type="common">Yeast</name>
    <name type="synonym">Rhodotorula rubra</name>
    <dbReference type="NCBI Taxonomy" id="5537"/>
    <lineage>
        <taxon>Eukaryota</taxon>
        <taxon>Fungi</taxon>
        <taxon>Dikarya</taxon>
        <taxon>Basidiomycota</taxon>
        <taxon>Pucciniomycotina</taxon>
        <taxon>Microbotryomycetes</taxon>
        <taxon>Sporidiobolales</taxon>
        <taxon>Sporidiobolaceae</taxon>
        <taxon>Rhodotorula</taxon>
    </lineage>
</organism>
<dbReference type="Proteomes" id="UP000777482">
    <property type="component" value="Unassembled WGS sequence"/>
</dbReference>
<dbReference type="Pfam" id="PF10596">
    <property type="entry name" value="U6-snRNA_bdg"/>
    <property type="match status" value="1"/>
</dbReference>
<name>A0A9P6VYI1_RHOMI</name>
<dbReference type="GO" id="GO:0000393">
    <property type="term" value="P:spliceosomal conformational changes to generate catalytic conformation"/>
    <property type="evidence" value="ECO:0007669"/>
    <property type="project" value="UniProtKB-ARBA"/>
</dbReference>
<evidence type="ECO:0000256" key="3">
    <source>
        <dbReference type="ARBA" id="ARBA00022728"/>
    </source>
</evidence>
<feature type="coiled-coil region" evidence="7">
    <location>
        <begin position="887"/>
        <end position="1026"/>
    </location>
</feature>
<evidence type="ECO:0000256" key="1">
    <source>
        <dbReference type="ARBA" id="ARBA00004123"/>
    </source>
</evidence>
<accession>A0A9P6VYI1</accession>
<dbReference type="GO" id="GO:0000974">
    <property type="term" value="C:Prp19 complex"/>
    <property type="evidence" value="ECO:0007669"/>
    <property type="project" value="UniProtKB-ARBA"/>
</dbReference>
<dbReference type="PROSITE" id="PS50249">
    <property type="entry name" value="MPN"/>
    <property type="match status" value="1"/>
</dbReference>
<feature type="compositionally biased region" description="Low complexity" evidence="8">
    <location>
        <begin position="132"/>
        <end position="147"/>
    </location>
</feature>
<dbReference type="InterPro" id="IPR019582">
    <property type="entry name" value="RRM_spliceosomal_PrP8"/>
</dbReference>
<comment type="subcellular location">
    <subcellularLocation>
        <location evidence="1">Nucleus</location>
    </subcellularLocation>
</comment>
<dbReference type="Pfam" id="PF08084">
    <property type="entry name" value="PROCT"/>
    <property type="match status" value="1"/>
</dbReference>
<dbReference type="InterPro" id="IPR021983">
    <property type="entry name" value="PRP8_domainIV"/>
</dbReference>
<feature type="compositionally biased region" description="Low complexity" evidence="8">
    <location>
        <begin position="406"/>
        <end position="417"/>
    </location>
</feature>
<evidence type="ECO:0000256" key="7">
    <source>
        <dbReference type="SAM" id="Coils"/>
    </source>
</evidence>
<dbReference type="CDD" id="cd13838">
    <property type="entry name" value="RNase_H_like_Prp8_IV"/>
    <property type="match status" value="1"/>
</dbReference>
<dbReference type="FunFam" id="3.90.1570.40:FF:000001">
    <property type="entry name" value="Pre-mRNA-processing-splicing factor 8"/>
    <property type="match status" value="1"/>
</dbReference>
<gene>
    <name evidence="10" type="primary">PRP8</name>
    <name evidence="10" type="ORF">C6P46_006579</name>
</gene>
<dbReference type="InterPro" id="IPR012591">
    <property type="entry name" value="PRO8NT"/>
</dbReference>
<dbReference type="Gene3D" id="3.40.140.10">
    <property type="entry name" value="Cytidine Deaminase, domain 2"/>
    <property type="match status" value="1"/>
</dbReference>
<proteinExistence type="predicted"/>
<dbReference type="InterPro" id="IPR012337">
    <property type="entry name" value="RNaseH-like_sf"/>
</dbReference>
<protein>
    <submittedName>
        <fullName evidence="10">Pre-mRNA-splicing factor 8</fullName>
    </submittedName>
</protein>
<feature type="region of interest" description="Disordered" evidence="8">
    <location>
        <begin position="1472"/>
        <end position="1513"/>
    </location>
</feature>
<dbReference type="InterPro" id="IPR012592">
    <property type="entry name" value="PROCN"/>
</dbReference>
<dbReference type="InterPro" id="IPR037518">
    <property type="entry name" value="MPN"/>
</dbReference>
<dbReference type="Pfam" id="PF10598">
    <property type="entry name" value="RRM_4"/>
    <property type="match status" value="1"/>
</dbReference>
<feature type="compositionally biased region" description="Pro residues" evidence="8">
    <location>
        <begin position="294"/>
        <end position="306"/>
    </location>
</feature>
<feature type="domain" description="MPN" evidence="9">
    <location>
        <begin position="3609"/>
        <end position="3739"/>
    </location>
</feature>
<dbReference type="EMBL" id="PUHQ01000083">
    <property type="protein sequence ID" value="KAG0657294.1"/>
    <property type="molecule type" value="Genomic_DNA"/>
</dbReference>
<dbReference type="FunFam" id="3.30.420.230:FF:000001">
    <property type="entry name" value="Pre-mRNA-processing-splicing factor 8"/>
    <property type="match status" value="1"/>
</dbReference>
<dbReference type="GO" id="GO:0000244">
    <property type="term" value="P:spliceosomal tri-snRNP complex assembly"/>
    <property type="evidence" value="ECO:0007669"/>
    <property type="project" value="TreeGrafter"/>
</dbReference>
<dbReference type="GO" id="GO:0071013">
    <property type="term" value="C:catalytic step 2 spliceosome"/>
    <property type="evidence" value="ECO:0007669"/>
    <property type="project" value="TreeGrafter"/>
</dbReference>
<feature type="region of interest" description="Disordered" evidence="8">
    <location>
        <begin position="1390"/>
        <end position="1424"/>
    </location>
</feature>
<feature type="compositionally biased region" description="Basic and acidic residues" evidence="8">
    <location>
        <begin position="762"/>
        <end position="774"/>
    </location>
</feature>
<keyword evidence="3" id="KW-0747">Spliceosome</keyword>
<feature type="region of interest" description="Disordered" evidence="8">
    <location>
        <begin position="21"/>
        <end position="844"/>
    </location>
</feature>
<sequence>MFGGINFKQLSERFNESLHDLESTLANAATATGSGSQPNTPTRQQPTRSSTSPAASASPSRSRPRPAIDPQARSQSASSSTPTPLSPTSLAQASQSASQLADSALSSLRASLRKGRQSLESAAAARTSLDKSAPGASPAAAVTPAASEKPTPLEEEPDTKEGDTPTVGTFTDSSATSSTPAAVPEKSESTAASESNDAKTAPTVTSPPQELAAPEETVALTVEAAPVVEKNTEEDLLGPLADDPAPTARVAEADKVEPVYTTTTSDDASSSVEPSAAIAASPPTDPLSTKGDKIPPPSLAVSPPAPASHTSPVSLVSPMGYEAPGEEDDADDWGMGSISPAPDSEGFVDPPVQTAAATADLVAIEPAKADELPESAAQPPTALLPNEEAPASVEVSEVKEEEEAASADPSSDSEAAAQPTAGPSLESAAPSQPTAELSETGVDSGVDATTPSMEESAKGPEAIPEEVAAPPSHEEIGSSESSPAVAETTEVDLSATEQLAPVGSDVTDEAAGADEEQAAPEAKVAVTSDNAGTSPPVETADVRDAVQTGDVTEPSTDSESASRPSVPDEAAQTAAPASKTLDSSFPEIAEAPPADLQDETDSPEKPETEQPSDEFAPSEPIPPVAAALTFPEEAKVDVPASAETTELSPEEDPVVPVRPAEEPVATSPILKPEADKLSTDQAVADLATASNSSPDSDAVPESPNQTLTQADEPAEEKAAETTEEKVETPVTVRVHDKVDERAVENSDEQVHETVDETVDETASEKVNEKAEEKTQATSIPEKQDAPEVIVSSAPHPVDAQQDDGEVLHTEPPKLPTGNADQPKSATPTPHADGELHSSLPQAGESLTCQDLASIAGKAPPAGLSSGYSFALGRILAAVTPLTDADDLEAVERELRNLKSKADLGMQEITRLTSQLDRRNAAFEELRETHRLEHKSQQNEIDSLREQLAAKDAKLINAEAAAEQTRAEIAKAAEEYDKLKVVAKEEEEKRVKALSLLRALRQKLVKNEKEKEESDKVLEQVRASEAQAQDTIKADRARFDSEIVALRGAQEQQVNKLKQSFERETANLKAHYERELASRKGQAELDTITLRAEHAKELAARDARIQQLETTVRELSTARDTTFEQLQQRQAEVEANASQQEALKTRAAELEYEASEARDRVTALQEELEELRRRRVDAVRDESTTRRLLEEAEERHSARMRDLEARARQLEKDRRETEDEMGRNLQDRLREVERLRAALAKKDVDYAESVQNTQKREKEIEAAQKARFDLEKRLKAVETSLENLREEAARAQQAEAAVKEELSDRLQRATELEARLEEVSTRESTLRSNNKTLRDELRKLQSGMLNSEKQRPAGVGYFSTMSQSSTPGLTRSSASSTSIASMSTIGGGTVSPPLSASSVTSPPASIDGTVRSVNGSGLSATARADGNAEEALSYEYLRNVILQFLEKPEMRVQLVLAVSPHLLRQADAFPPCLAMPPTVPPRSSAKDTGDRTTDDTHTADQHRGSMAASGPPPGFFPPEVGEAPPLPRYQEPPALSEEELAAKTRKWQALQAKRYRDARKRGIVDTGKQPLPPQHLRKIIRDHGDMSNRKFRQDKRVHLGALKYVPHAVLKLLENMPMPWEQVREVPVIYHITGAITFVNEVPKVIPPVYHAQWATMWLAMRREKRDRRHFKRMRFPPFDDEEPPLDYGDNVLDTEPLEAIQLDLDEEEDAPIADWFYDSRPLLDTEHVNGSSYRLWNLDLPQMANLYRFGRTLLSDFNDRNYFYLFEPKAFFTAKALNVAIPGGPRFEPLFRDADNFDDDWNEFNDINKVIIRQQIRTEYKIAFPHLYNSRPRAVHISTYHEPHNLYIRTEDPDLPAFYFDPIIHPISSRGVAPKNEMIPHEATVFGDNDEDDEFELPEECEAFLADDELETDRTAEAIALWWAPYPYNQRSGRTVRAQDIPLVKNWYLEHCPPGQAVKVRVSYQKLLKCYVLNQLHHRHPKPQIKKNLFRQLKATKFFQTTSIDWVEAGLQVCRQGYNMLNLLIHRKNLNYLHLDFNMNLKPVKTLTTKERKKSRFGNAFHLCREILRLTKLIVDSHVQYRLGNVDAFQLADGLQFTFAHVGQLTGMYRYKYKLMRQIRMCKDLKHVIYTRFNTGPVGKGPGVGFWAPGWRVWLFFLRGIVPLLERWLGNLLARQFEGRNSKGIAKTVTKQRVDSHFDLELRAAVMHDILDMMPEGIKQNKAKTILQHLAEAWRCFKANIPWKVPGMPTAIENVILRFVKSKADWWTSVTHYNRERIRRGATVDKTVAKKNLGRLTRLYLKAEQERQNAYLKDGPYVSSEEAVAIYSATVHWLESRKFAPIPFPPLSYKHDTKLLVLALEKLKEAYSVKGRLNQSQREELALIEQAYDNPHETLSRIKRLLLTQRAFKEAGIEFFDTYDKLIPCYDIEPMEKITDAYLDQFLYFEADKRGLFPSWIKPADTEPAPLLVYKWCQGINNLHEVWETSEGECNVLMETQLSKVYEKIDLTLLNRLLRLIMDHNLADYCTAKNNIVLTYKDMSHVNAYGLIRGLQFSSFIFQYYGLILDLLILGLQRASEMAGPPQMPNNFLQFRDTATETRHPIRLYSRYIDRIHIMFRFTADESRDLIQRYLSANPDPNNENLIGYNNKKCWPRDCRMRLIKHDVNLGRAVYWDIKNRLPRSLTTIDWEDTFVSVYSKDNPQLLFSMSGFEVRILPKIRNVNQQFTLKDGVWNLTNEATKERTAQAFLRVSEKGIEQFQNRIRQILMSSGSAPFSKIINKWNTAIIGLMTYYREAVIHTNELLDLLVKAENKVQTRVKIGLNSKMPSRFPPVVPKELGGLGMLSMGHILIPASDLRWSKQTDAGISHFRAGMGGGHSEVLIPNLFRYIQPWEAEFLDSARVWSEYALKRKEANAQNRRLTLEDLEDSWDRGIPRINSLFQKDRHTLAYDKGWRVRVEFKAYQLPKHNPFWWTSQRHDGKLWQLNNYRVDVIAALGGVEGIRSRSSSFEACQEETADVLVPFSTLPAPPPFACPQTNAQRSGLSQIPNRRFTLWWSPTINRANVYVGFQVQLDLTGIFMHGKVSPPEAANRKIHESVVMDLCQVFDQELEALQIETVQKETIHPRKSYKMNSSCADILLFSSYKWNVTRPSLLNDAKDVMDGSTSSKYWVDVQLRWGDFDSHDIERYTRAKFLDYTSDNMSIYPSPTGCLIGIDLAYNLHSAYGNWIPGMKPLVQQAMGKVMKANPALYVLRERIRKGLQLYSSEPTEPYLNSQNYSELFSNQIIWFVDDTQVYRVTIHKTFEGNLTTKPINGAIFIFNPRTGQAFIKIIHTSVWAGQKRLGQLAKWKTAEEVAALIRSLPVEEQPKQVIVTRKGMLDPLEVHLLDFPNIVIKGSELQLPFQACMKLEKFGDLILRATQPQMVLSNMYDDWLKSISSYTAFSRLILLLRAIHVNNEKAKIILRPNKTTVTQQHHVWPTLEDEEWMRVEIALRDLILADYAKRNSVNTASLTSSEIRDIILGMEIQAPSVQRQQMAEIEKSTEAAAQVTAVQTRTTNVMGDEIQVVTTTAYEQQVFSSKTDWRIRAISATNIPLRLQHVYVTNDDVKDELPTFVLAKNIMKTFVTSADLRAPIAAYLFGQVAPDNARVVEVKAVAFVPQRSSQRSIELVNELPSHPLLADMKVVGLITTQAQETQSLSPGDASLFAKLMAQHSEIDGSSIMLTVAFTPGSLSLSAYALTPKGFEWGRNADPNAPAGYNPASMVDRAQLLLSDRILGSTFAPVGGVWSYSTGLGAAFTPSLPYSLTLVGQPLNYWHEQHRPTHFSAFVASADDGLEVDAENAFE</sequence>
<dbReference type="InterPro" id="IPR027652">
    <property type="entry name" value="PRP8"/>
</dbReference>
<dbReference type="FunFam" id="3.40.140.10:FF:000002">
    <property type="entry name" value="Pre-mRNA-processing-splicing factor 8"/>
    <property type="match status" value="1"/>
</dbReference>
<feature type="compositionally biased region" description="Polar residues" evidence="8">
    <location>
        <begin position="818"/>
        <end position="827"/>
    </location>
</feature>
<feature type="compositionally biased region" description="Basic and acidic residues" evidence="8">
    <location>
        <begin position="715"/>
        <end position="754"/>
    </location>
</feature>
<dbReference type="Pfam" id="PF10597">
    <property type="entry name" value="U5_2-snRNA_bdg"/>
    <property type="match status" value="1"/>
</dbReference>
<dbReference type="FunFam" id="3.30.43.40:FF:000001">
    <property type="entry name" value="Pre-mRNA-processing-splicing factor 8"/>
    <property type="match status" value="1"/>
</dbReference>
<evidence type="ECO:0000313" key="10">
    <source>
        <dbReference type="EMBL" id="KAG0657294.1"/>
    </source>
</evidence>
<keyword evidence="5" id="KW-0508">mRNA splicing</keyword>
<evidence type="ECO:0000256" key="8">
    <source>
        <dbReference type="SAM" id="MobiDB-lite"/>
    </source>
</evidence>
<dbReference type="InterPro" id="IPR043173">
    <property type="entry name" value="Prp8_domainIV_fingers"/>
</dbReference>
<feature type="compositionally biased region" description="Polar residues" evidence="8">
    <location>
        <begin position="1391"/>
        <end position="1402"/>
    </location>
</feature>
<feature type="coiled-coil region" evidence="7">
    <location>
        <begin position="1122"/>
        <end position="1349"/>
    </location>
</feature>
<feature type="compositionally biased region" description="Low complexity" evidence="8">
    <location>
        <begin position="71"/>
        <end position="110"/>
    </location>
</feature>
<dbReference type="Gene3D" id="3.30.43.40">
    <property type="entry name" value="Pre-mRNA-processing-splicing factor 8, U5-snRNA-binding domain"/>
    <property type="match status" value="1"/>
</dbReference>
<dbReference type="SMART" id="SM00232">
    <property type="entry name" value="JAB_MPN"/>
    <property type="match status" value="1"/>
</dbReference>
<dbReference type="InterPro" id="IPR043172">
    <property type="entry name" value="Prp8_domainIV_palm"/>
</dbReference>
<dbReference type="InterPro" id="IPR019580">
    <property type="entry name" value="Prp8_U6-snRNA-bd"/>
</dbReference>
<feature type="compositionally biased region" description="Low complexity" evidence="8">
    <location>
        <begin position="46"/>
        <end position="61"/>
    </location>
</feature>
<dbReference type="GO" id="GO:0030620">
    <property type="term" value="F:U2 snRNA binding"/>
    <property type="evidence" value="ECO:0007669"/>
    <property type="project" value="TreeGrafter"/>
</dbReference>
<feature type="compositionally biased region" description="Low complexity" evidence="8">
    <location>
        <begin position="460"/>
        <end position="471"/>
    </location>
</feature>
<dbReference type="Pfam" id="PF12134">
    <property type="entry name" value="PRP8_domainIV"/>
    <property type="match status" value="1"/>
</dbReference>
<dbReference type="Gene3D" id="1.20.80.40">
    <property type="match status" value="1"/>
</dbReference>
<feature type="compositionally biased region" description="Low complexity" evidence="8">
    <location>
        <begin position="261"/>
        <end position="271"/>
    </location>
</feature>
<feature type="compositionally biased region" description="Low complexity" evidence="8">
    <location>
        <begin position="654"/>
        <end position="664"/>
    </location>
</feature>
<feature type="compositionally biased region" description="Polar residues" evidence="8">
    <location>
        <begin position="24"/>
        <end position="45"/>
    </location>
</feature>
<reference evidence="10 11" key="1">
    <citation type="submission" date="2020-11" db="EMBL/GenBank/DDBJ databases">
        <title>Kefir isolates.</title>
        <authorList>
            <person name="Marcisauskas S."/>
            <person name="Kim Y."/>
            <person name="Blasche S."/>
        </authorList>
    </citation>
    <scope>NUCLEOTIDE SEQUENCE [LARGE SCALE GENOMIC DNA]</scope>
    <source>
        <strain evidence="10 11">KR</strain>
    </source>
</reference>
<dbReference type="FunFam" id="1.20.80.40:FF:000001">
    <property type="entry name" value="Pre-mRNA-processing-splicing factor 8"/>
    <property type="match status" value="1"/>
</dbReference>
<dbReference type="SUPFAM" id="SSF53098">
    <property type="entry name" value="Ribonuclease H-like"/>
    <property type="match status" value="2"/>
</dbReference>
<dbReference type="Pfam" id="PF08083">
    <property type="entry name" value="PROCN"/>
    <property type="match status" value="1"/>
</dbReference>
<evidence type="ECO:0000256" key="5">
    <source>
        <dbReference type="ARBA" id="ARBA00023187"/>
    </source>
</evidence>
<keyword evidence="4" id="KW-0694">RNA-binding</keyword>
<evidence type="ECO:0000256" key="2">
    <source>
        <dbReference type="ARBA" id="ARBA00022664"/>
    </source>
</evidence>
<dbReference type="GO" id="GO:0097157">
    <property type="term" value="F:pre-mRNA intronic binding"/>
    <property type="evidence" value="ECO:0007669"/>
    <property type="project" value="TreeGrafter"/>
</dbReference>
<comment type="caution">
    <text evidence="10">The sequence shown here is derived from an EMBL/GenBank/DDBJ whole genome shotgun (WGS) entry which is preliminary data.</text>
</comment>
<dbReference type="InterPro" id="IPR000555">
    <property type="entry name" value="JAMM/MPN+_dom"/>
</dbReference>
<dbReference type="InterPro" id="IPR019581">
    <property type="entry name" value="Prp8_U5-snRNA-bd"/>
</dbReference>
<dbReference type="Pfam" id="PF08082">
    <property type="entry name" value="PRO8NT"/>
    <property type="match status" value="1"/>
</dbReference>